<dbReference type="InterPro" id="IPR006037">
    <property type="entry name" value="RCK_C"/>
</dbReference>
<evidence type="ECO:0000313" key="6">
    <source>
        <dbReference type="EMBL" id="OUZ39670.1"/>
    </source>
</evidence>
<dbReference type="Pfam" id="PF02080">
    <property type="entry name" value="TrkA_C"/>
    <property type="match status" value="1"/>
</dbReference>
<organism evidence="6 7">
    <name type="scientific">Solibacillus kalamii</name>
    <dbReference type="NCBI Taxonomy" id="1748298"/>
    <lineage>
        <taxon>Bacteria</taxon>
        <taxon>Bacillati</taxon>
        <taxon>Bacillota</taxon>
        <taxon>Bacilli</taxon>
        <taxon>Bacillales</taxon>
        <taxon>Caryophanaceae</taxon>
        <taxon>Solibacillus</taxon>
    </lineage>
</organism>
<dbReference type="Gene3D" id="1.10.10.10">
    <property type="entry name" value="Winged helix-like DNA-binding domain superfamily/Winged helix DNA-binding domain"/>
    <property type="match status" value="1"/>
</dbReference>
<dbReference type="CDD" id="cd07377">
    <property type="entry name" value="WHTH_GntR"/>
    <property type="match status" value="1"/>
</dbReference>
<keyword evidence="2" id="KW-0238">DNA-binding</keyword>
<evidence type="ECO:0000256" key="1">
    <source>
        <dbReference type="ARBA" id="ARBA00023015"/>
    </source>
</evidence>
<dbReference type="InterPro" id="IPR000524">
    <property type="entry name" value="Tscrpt_reg_HTH_GntR"/>
</dbReference>
<dbReference type="RefSeq" id="WP_008405004.1">
    <property type="nucleotide sequence ID" value="NZ_JAFBEY010000001.1"/>
</dbReference>
<evidence type="ECO:0000259" key="5">
    <source>
        <dbReference type="PROSITE" id="PS51202"/>
    </source>
</evidence>
<dbReference type="SUPFAM" id="SSF46785">
    <property type="entry name" value="Winged helix' DNA-binding domain"/>
    <property type="match status" value="1"/>
</dbReference>
<proteinExistence type="predicted"/>
<dbReference type="InterPro" id="IPR036721">
    <property type="entry name" value="RCK_C_sf"/>
</dbReference>
<dbReference type="EMBL" id="NHNT01000002">
    <property type="protein sequence ID" value="OUZ39670.1"/>
    <property type="molecule type" value="Genomic_DNA"/>
</dbReference>
<comment type="caution">
    <text evidence="6">The sequence shown here is derived from an EMBL/GenBank/DDBJ whole genome shotgun (WGS) entry which is preliminary data.</text>
</comment>
<reference evidence="6 7" key="1">
    <citation type="journal article" date="2017" name="Int. J. Syst. Evol. Microbiol.">
        <title>Solibacillus kalamii sp. nov., isolated from a high-efficiency particulate arrestance filter system used in the International Space Station.</title>
        <authorList>
            <person name="Checinska Sielaff A."/>
            <person name="Kumar R.M."/>
            <person name="Pal D."/>
            <person name="Mayilraj S."/>
            <person name="Venkateswaran K."/>
        </authorList>
    </citation>
    <scope>NUCLEOTIDE SEQUENCE [LARGE SCALE GENOMIC DNA]</scope>
    <source>
        <strain evidence="6 7">ISSFR-015</strain>
    </source>
</reference>
<evidence type="ECO:0000256" key="2">
    <source>
        <dbReference type="ARBA" id="ARBA00023125"/>
    </source>
</evidence>
<feature type="domain" description="HTH gntR-type" evidence="4">
    <location>
        <begin position="9"/>
        <end position="77"/>
    </location>
</feature>
<dbReference type="InterPro" id="IPR050679">
    <property type="entry name" value="Bact_HTH_transcr_reg"/>
</dbReference>
<dbReference type="Gene3D" id="3.30.70.1450">
    <property type="entry name" value="Regulator of K+ conductance, C-terminal domain"/>
    <property type="match status" value="1"/>
</dbReference>
<dbReference type="PANTHER" id="PTHR44846">
    <property type="entry name" value="MANNOSYL-D-GLYCERATE TRANSPORT/METABOLISM SYSTEM REPRESSOR MNGR-RELATED"/>
    <property type="match status" value="1"/>
</dbReference>
<keyword evidence="7" id="KW-1185">Reference proteome</keyword>
<dbReference type="PROSITE" id="PS50949">
    <property type="entry name" value="HTH_GNTR"/>
    <property type="match status" value="1"/>
</dbReference>
<dbReference type="Proteomes" id="UP000196594">
    <property type="component" value="Unassembled WGS sequence"/>
</dbReference>
<evidence type="ECO:0000256" key="3">
    <source>
        <dbReference type="ARBA" id="ARBA00023163"/>
    </source>
</evidence>
<dbReference type="SMART" id="SM00345">
    <property type="entry name" value="HTH_GNTR"/>
    <property type="match status" value="1"/>
</dbReference>
<sequence length="218" mass="24583">MEKKIQIKQPKYQVIAEDIAAKIVEKKYVVGEKIYARSSLASQYSVSSETARRAIAVLQDLNIVEATKGSGVVIVSYENAAKYIQRLTGVKSIRDLQKQLTDSIERQIDELHHFQDTLGEMVNRTSRYQSINPFVPFQIDITDNCPFLSKNVGEINFWQETGATIIGIKKDHELIVSPGPYATLSAGDTLFFIGKEECYSNVKHFLQLESNNFQSDSI</sequence>
<dbReference type="SUPFAM" id="SSF116726">
    <property type="entry name" value="TrkA C-terminal domain-like"/>
    <property type="match status" value="1"/>
</dbReference>
<dbReference type="PANTHER" id="PTHR44846:SF1">
    <property type="entry name" value="MANNOSYL-D-GLYCERATE TRANSPORT_METABOLISM SYSTEM REPRESSOR MNGR-RELATED"/>
    <property type="match status" value="1"/>
</dbReference>
<evidence type="ECO:0000313" key="7">
    <source>
        <dbReference type="Proteomes" id="UP000196594"/>
    </source>
</evidence>
<dbReference type="Pfam" id="PF00392">
    <property type="entry name" value="GntR"/>
    <property type="match status" value="1"/>
</dbReference>
<keyword evidence="3" id="KW-0804">Transcription</keyword>
<accession>A0ABX3ZJX0</accession>
<dbReference type="InterPro" id="IPR036390">
    <property type="entry name" value="WH_DNA-bd_sf"/>
</dbReference>
<dbReference type="InterPro" id="IPR036388">
    <property type="entry name" value="WH-like_DNA-bd_sf"/>
</dbReference>
<name>A0ABX3ZJX0_9BACL</name>
<dbReference type="PROSITE" id="PS51202">
    <property type="entry name" value="RCK_C"/>
    <property type="match status" value="1"/>
</dbReference>
<evidence type="ECO:0000259" key="4">
    <source>
        <dbReference type="PROSITE" id="PS50949"/>
    </source>
</evidence>
<feature type="domain" description="RCK C-terminal" evidence="5">
    <location>
        <begin position="123"/>
        <end position="211"/>
    </location>
</feature>
<keyword evidence="1" id="KW-0805">Transcription regulation</keyword>
<protein>
    <submittedName>
        <fullName evidence="6">GntR family transcriptional regulator</fullName>
    </submittedName>
</protein>
<gene>
    <name evidence="6" type="ORF">CBM15_03950</name>
</gene>